<proteinExistence type="predicted"/>
<evidence type="ECO:0000313" key="1">
    <source>
        <dbReference type="EMBL" id="DAF86358.1"/>
    </source>
</evidence>
<reference evidence="1" key="1">
    <citation type="journal article" date="2021" name="Proc. Natl. Acad. Sci. U.S.A.">
        <title>A Catalog of Tens of Thousands of Viruses from Human Metagenomes Reveals Hidden Associations with Chronic Diseases.</title>
        <authorList>
            <person name="Tisza M.J."/>
            <person name="Buck C.B."/>
        </authorList>
    </citation>
    <scope>NUCLEOTIDE SEQUENCE</scope>
    <source>
        <strain evidence="1">CtmxA102</strain>
    </source>
</reference>
<organism evidence="1">
    <name type="scientific">Siphoviridae sp. ctmxA102</name>
    <dbReference type="NCBI Taxonomy" id="2825657"/>
    <lineage>
        <taxon>Viruses</taxon>
        <taxon>Duplodnaviria</taxon>
        <taxon>Heunggongvirae</taxon>
        <taxon>Uroviricota</taxon>
        <taxon>Caudoviricetes</taxon>
    </lineage>
</organism>
<accession>A0A8S5TVX9</accession>
<protein>
    <submittedName>
        <fullName evidence="1">Superoxide dismutase</fullName>
    </submittedName>
</protein>
<sequence length="29" mass="3350">MCLPDHNEPWSVSLLQACSGKKLWDKSIY</sequence>
<name>A0A8S5TVX9_9CAUD</name>
<dbReference type="EMBL" id="BK015943">
    <property type="protein sequence ID" value="DAF86358.1"/>
    <property type="molecule type" value="Genomic_DNA"/>
</dbReference>